<evidence type="ECO:0000313" key="3">
    <source>
        <dbReference type="Proteomes" id="UP000663193"/>
    </source>
</evidence>
<dbReference type="Pfam" id="PF12697">
    <property type="entry name" value="Abhydrolase_6"/>
    <property type="match status" value="1"/>
</dbReference>
<dbReference type="EMBL" id="CP069024">
    <property type="protein sequence ID" value="QRC92182.1"/>
    <property type="molecule type" value="Genomic_DNA"/>
</dbReference>
<dbReference type="OrthoDB" id="6431331at2759"/>
<dbReference type="RefSeq" id="XP_001792939.1">
    <property type="nucleotide sequence ID" value="XM_001792887.1"/>
</dbReference>
<feature type="domain" description="AB hydrolase-1" evidence="1">
    <location>
        <begin position="46"/>
        <end position="302"/>
    </location>
</feature>
<dbReference type="Gene3D" id="3.40.50.1820">
    <property type="entry name" value="alpha/beta hydrolase"/>
    <property type="match status" value="1"/>
</dbReference>
<proteinExistence type="predicted"/>
<dbReference type="PANTHER" id="PTHR43194:SF5">
    <property type="entry name" value="PIMELOYL-[ACYL-CARRIER PROTEIN] METHYL ESTER ESTERASE"/>
    <property type="match status" value="1"/>
</dbReference>
<gene>
    <name evidence="2" type="ORF">JI435_023280</name>
</gene>
<dbReference type="GO" id="GO:0003824">
    <property type="term" value="F:catalytic activity"/>
    <property type="evidence" value="ECO:0007669"/>
    <property type="project" value="InterPro"/>
</dbReference>
<sequence>MSTMATENIDPTALTKTFHWSFQTTQRTHHYNIKWCSFGCIGRQQVILIHGTPWSSRVWKPLALALARHYHVFLFDSPGFGDSPPEEEVYGESDSSRTEVERLDANLERQSRAFAALYKEWDNLHGNWKPHVIAHDHGGLMALRAFSIHACQFASLCLIDVVAIGPFGQPLFKTVAENPQIFENLPDSVFEGILESYIRDAAFKDLSSETMEMLKGRWKYEDGKVAFVRQLCQANSRTTEDVEHLYWSIGSEIPVQIVWGEQDQWIPVETAERLAMALNAKRVVRIEDAGHLIMYDQPEALAMELVNWLVSVKPRPLANLLAAPSD</sequence>
<dbReference type="InterPro" id="IPR000073">
    <property type="entry name" value="AB_hydrolase_1"/>
</dbReference>
<dbReference type="AlphaFoldDB" id="A0A7U2ET37"/>
<organism evidence="2 3">
    <name type="scientific">Phaeosphaeria nodorum (strain SN15 / ATCC MYA-4574 / FGSC 10173)</name>
    <name type="common">Glume blotch fungus</name>
    <name type="synonym">Parastagonospora nodorum</name>
    <dbReference type="NCBI Taxonomy" id="321614"/>
    <lineage>
        <taxon>Eukaryota</taxon>
        <taxon>Fungi</taxon>
        <taxon>Dikarya</taxon>
        <taxon>Ascomycota</taxon>
        <taxon>Pezizomycotina</taxon>
        <taxon>Dothideomycetes</taxon>
        <taxon>Pleosporomycetidae</taxon>
        <taxon>Pleosporales</taxon>
        <taxon>Pleosporineae</taxon>
        <taxon>Phaeosphaeriaceae</taxon>
        <taxon>Parastagonospora</taxon>
    </lineage>
</organism>
<dbReference type="Proteomes" id="UP000663193">
    <property type="component" value="Chromosome 2"/>
</dbReference>
<evidence type="ECO:0000313" key="2">
    <source>
        <dbReference type="EMBL" id="QRC92182.1"/>
    </source>
</evidence>
<dbReference type="VEuPathDB" id="FungiDB:JI435_023280"/>
<dbReference type="InterPro" id="IPR050228">
    <property type="entry name" value="Carboxylesterase_BioH"/>
</dbReference>
<dbReference type="InterPro" id="IPR000639">
    <property type="entry name" value="Epox_hydrolase-like"/>
</dbReference>
<dbReference type="SUPFAM" id="SSF53474">
    <property type="entry name" value="alpha/beta-Hydrolases"/>
    <property type="match status" value="1"/>
</dbReference>
<dbReference type="InterPro" id="IPR029058">
    <property type="entry name" value="AB_hydrolase_fold"/>
</dbReference>
<accession>A0A7U2ET37</accession>
<reference evidence="3" key="1">
    <citation type="journal article" date="2021" name="BMC Genomics">
        <title>Chromosome-level genome assembly and manually-curated proteome of model necrotroph Parastagonospora nodorum Sn15 reveals a genome-wide trove of candidate effector homologs, and redundancy of virulence-related functions within an accessory chromosome.</title>
        <authorList>
            <person name="Bertazzoni S."/>
            <person name="Jones D.A.B."/>
            <person name="Phan H.T."/>
            <person name="Tan K.-C."/>
            <person name="Hane J.K."/>
        </authorList>
    </citation>
    <scope>NUCLEOTIDE SEQUENCE [LARGE SCALE GENOMIC DNA]</scope>
    <source>
        <strain evidence="3">SN15 / ATCC MYA-4574 / FGSC 10173)</strain>
    </source>
</reference>
<dbReference type="KEGG" id="pno:SNOG_02328"/>
<evidence type="ECO:0000259" key="1">
    <source>
        <dbReference type="Pfam" id="PF12697"/>
    </source>
</evidence>
<dbReference type="PRINTS" id="PR00412">
    <property type="entry name" value="EPOXHYDRLASE"/>
</dbReference>
<protein>
    <recommendedName>
        <fullName evidence="1">AB hydrolase-1 domain-containing protein</fullName>
    </recommendedName>
</protein>
<dbReference type="OMA" id="HRIAWGT"/>
<keyword evidence="3" id="KW-1185">Reference proteome</keyword>
<name>A0A7U2ET37_PHANO</name>
<dbReference type="PANTHER" id="PTHR43194">
    <property type="entry name" value="HYDROLASE ALPHA/BETA FOLD FAMILY"/>
    <property type="match status" value="1"/>
</dbReference>